<keyword evidence="3" id="KW-0067">ATP-binding</keyword>
<evidence type="ECO:0000256" key="9">
    <source>
        <dbReference type="PROSITE-ProRule" id="PRU00169"/>
    </source>
</evidence>
<dbReference type="InterPro" id="IPR009057">
    <property type="entry name" value="Homeodomain-like_sf"/>
</dbReference>
<evidence type="ECO:0000256" key="8">
    <source>
        <dbReference type="ARBA" id="ARBA00023163"/>
    </source>
</evidence>
<dbReference type="FunFam" id="3.40.50.300:FF:000006">
    <property type="entry name" value="DNA-binding transcriptional regulator NtrC"/>
    <property type="match status" value="1"/>
</dbReference>
<evidence type="ECO:0000256" key="5">
    <source>
        <dbReference type="ARBA" id="ARBA00023015"/>
    </source>
</evidence>
<sequence length="490" mass="53590">MLVEDTPSLARVYTEYLKKAAFTVTAVETGAAALDALREAPPEVVLLDLQLPDINGMEILKYVSGQQIPTAVVIITAHASVNVAVEAMRYGAYDFVVKPFTADRLMVTVRNAVERLRLAQIVDTYAEELARSRFHGFIGSSLAMQGVYRIIDSAASSRATVFITGESGTGKEVCAEAIHRQSPRRDNPFVAINCGAIPKELMESEIFGHVKGAFTGAVADREGAAARANGGTLFLDEICEMEPGLQTKLLRFIQTGTFQKVGGTKLDKVDLRILCATNRDPLREVEEGRFREDLYYRLHVIPVHLPPLREREDDVLSIAHQFLLDYAAEEGKSFSRFHPDVEQVFRAYSWPGNVRQLQNVIRNVVVLHDGDQVMLSMLPSPLNQSAQSLYPQQRALAAVAHGAGHGGGPGLAEQGGVFGQHAAGQRGVAVMTHAAPEPRQVRPLWQVEKEAIEEAIAACDGNIPRAAALLEISASTIYRKRMAWEAEGRA</sequence>
<dbReference type="Gene3D" id="1.10.8.60">
    <property type="match status" value="1"/>
</dbReference>
<dbReference type="PANTHER" id="PTHR32071">
    <property type="entry name" value="TRANSCRIPTIONAL REGULATORY PROTEIN"/>
    <property type="match status" value="1"/>
</dbReference>
<keyword evidence="7" id="KW-0010">Activator</keyword>
<dbReference type="InterPro" id="IPR027417">
    <property type="entry name" value="P-loop_NTPase"/>
</dbReference>
<dbReference type="InterPro" id="IPR011006">
    <property type="entry name" value="CheY-like_superfamily"/>
</dbReference>
<feature type="modified residue" description="4-aspartylphosphate" evidence="9">
    <location>
        <position position="48"/>
    </location>
</feature>
<keyword evidence="2" id="KW-0547">Nucleotide-binding</keyword>
<dbReference type="Gene3D" id="1.10.10.60">
    <property type="entry name" value="Homeodomain-like"/>
    <property type="match status" value="1"/>
</dbReference>
<keyword evidence="4" id="KW-0902">Two-component regulatory system</keyword>
<dbReference type="InterPro" id="IPR002197">
    <property type="entry name" value="HTH_Fis"/>
</dbReference>
<gene>
    <name evidence="12" type="ORF">SAE02_22400</name>
</gene>
<dbReference type="FunFam" id="1.10.8.60:FF:000120">
    <property type="entry name" value="Sigma-54-dependent Fis family transcriptional regulator"/>
    <property type="match status" value="1"/>
</dbReference>
<dbReference type="PROSITE" id="PS00676">
    <property type="entry name" value="SIGMA54_INTERACT_2"/>
    <property type="match status" value="1"/>
</dbReference>
<dbReference type="CDD" id="cd17572">
    <property type="entry name" value="REC_NtrC1-like"/>
    <property type="match status" value="1"/>
</dbReference>
<dbReference type="Pfam" id="PF25601">
    <property type="entry name" value="AAA_lid_14"/>
    <property type="match status" value="1"/>
</dbReference>
<organism evidence="12 13">
    <name type="scientific">Skermanella aerolata</name>
    <dbReference type="NCBI Taxonomy" id="393310"/>
    <lineage>
        <taxon>Bacteria</taxon>
        <taxon>Pseudomonadati</taxon>
        <taxon>Pseudomonadota</taxon>
        <taxon>Alphaproteobacteria</taxon>
        <taxon>Rhodospirillales</taxon>
        <taxon>Azospirillaceae</taxon>
        <taxon>Skermanella</taxon>
    </lineage>
</organism>
<evidence type="ECO:0000256" key="6">
    <source>
        <dbReference type="ARBA" id="ARBA00023125"/>
    </source>
</evidence>
<dbReference type="GO" id="GO:0000160">
    <property type="term" value="P:phosphorelay signal transduction system"/>
    <property type="evidence" value="ECO:0007669"/>
    <property type="project" value="UniProtKB-KW"/>
</dbReference>
<dbReference type="Pfam" id="PF02954">
    <property type="entry name" value="HTH_8"/>
    <property type="match status" value="1"/>
</dbReference>
<evidence type="ECO:0000313" key="13">
    <source>
        <dbReference type="Proteomes" id="UP000321523"/>
    </source>
</evidence>
<keyword evidence="8" id="KW-0804">Transcription</keyword>
<dbReference type="CDD" id="cd00009">
    <property type="entry name" value="AAA"/>
    <property type="match status" value="1"/>
</dbReference>
<keyword evidence="6" id="KW-0238">DNA-binding</keyword>
<dbReference type="SMART" id="SM00448">
    <property type="entry name" value="REC"/>
    <property type="match status" value="1"/>
</dbReference>
<evidence type="ECO:0000256" key="4">
    <source>
        <dbReference type="ARBA" id="ARBA00023012"/>
    </source>
</evidence>
<dbReference type="AlphaFoldDB" id="A0A512DNN9"/>
<keyword evidence="5" id="KW-0805">Transcription regulation</keyword>
<dbReference type="EMBL" id="BJYZ01000009">
    <property type="protein sequence ID" value="GEO38092.1"/>
    <property type="molecule type" value="Genomic_DNA"/>
</dbReference>
<evidence type="ECO:0000256" key="1">
    <source>
        <dbReference type="ARBA" id="ARBA00022553"/>
    </source>
</evidence>
<dbReference type="SUPFAM" id="SSF52540">
    <property type="entry name" value="P-loop containing nucleoside triphosphate hydrolases"/>
    <property type="match status" value="1"/>
</dbReference>
<evidence type="ECO:0000256" key="3">
    <source>
        <dbReference type="ARBA" id="ARBA00022840"/>
    </source>
</evidence>
<evidence type="ECO:0000259" key="10">
    <source>
        <dbReference type="PROSITE" id="PS50045"/>
    </source>
</evidence>
<name>A0A512DNN9_9PROT</name>
<evidence type="ECO:0000256" key="7">
    <source>
        <dbReference type="ARBA" id="ARBA00023159"/>
    </source>
</evidence>
<reference evidence="12 13" key="1">
    <citation type="submission" date="2019-07" db="EMBL/GenBank/DDBJ databases">
        <title>Whole genome shotgun sequence of Skermanella aerolata NBRC 106429.</title>
        <authorList>
            <person name="Hosoyama A."/>
            <person name="Uohara A."/>
            <person name="Ohji S."/>
            <person name="Ichikawa N."/>
        </authorList>
    </citation>
    <scope>NUCLEOTIDE SEQUENCE [LARGE SCALE GENOMIC DNA]</scope>
    <source>
        <strain evidence="12 13">NBRC 106429</strain>
    </source>
</reference>
<dbReference type="Pfam" id="PF00158">
    <property type="entry name" value="Sigma54_activat"/>
    <property type="match status" value="1"/>
</dbReference>
<dbReference type="InterPro" id="IPR001789">
    <property type="entry name" value="Sig_transdc_resp-reg_receiver"/>
</dbReference>
<accession>A0A512DNN9</accession>
<dbReference type="SMART" id="SM00382">
    <property type="entry name" value="AAA"/>
    <property type="match status" value="1"/>
</dbReference>
<dbReference type="GO" id="GO:0005524">
    <property type="term" value="F:ATP binding"/>
    <property type="evidence" value="ECO:0007669"/>
    <property type="project" value="UniProtKB-KW"/>
</dbReference>
<keyword evidence="13" id="KW-1185">Reference proteome</keyword>
<feature type="domain" description="Sigma-54 factor interaction" evidence="10">
    <location>
        <begin position="137"/>
        <end position="366"/>
    </location>
</feature>
<comment type="caution">
    <text evidence="12">The sequence shown here is derived from an EMBL/GenBank/DDBJ whole genome shotgun (WGS) entry which is preliminary data.</text>
</comment>
<dbReference type="RefSeq" id="WP_308518232.1">
    <property type="nucleotide sequence ID" value="NZ_BJYZ01000009.1"/>
</dbReference>
<dbReference type="SUPFAM" id="SSF46689">
    <property type="entry name" value="Homeodomain-like"/>
    <property type="match status" value="1"/>
</dbReference>
<dbReference type="PANTHER" id="PTHR32071:SF117">
    <property type="entry name" value="PTS-DEPENDENT DIHYDROXYACETONE KINASE OPERON REGULATORY PROTEIN-RELATED"/>
    <property type="match status" value="1"/>
</dbReference>
<dbReference type="PROSITE" id="PS50045">
    <property type="entry name" value="SIGMA54_INTERACT_4"/>
    <property type="match status" value="1"/>
</dbReference>
<dbReference type="Proteomes" id="UP000321523">
    <property type="component" value="Unassembled WGS sequence"/>
</dbReference>
<dbReference type="Gene3D" id="3.40.50.2300">
    <property type="match status" value="1"/>
</dbReference>
<dbReference type="GO" id="GO:0043565">
    <property type="term" value="F:sequence-specific DNA binding"/>
    <property type="evidence" value="ECO:0007669"/>
    <property type="project" value="InterPro"/>
</dbReference>
<dbReference type="InterPro" id="IPR002078">
    <property type="entry name" value="Sigma_54_int"/>
</dbReference>
<feature type="domain" description="Response regulatory" evidence="11">
    <location>
        <begin position="1"/>
        <end position="113"/>
    </location>
</feature>
<dbReference type="Gene3D" id="3.40.50.300">
    <property type="entry name" value="P-loop containing nucleotide triphosphate hydrolases"/>
    <property type="match status" value="1"/>
</dbReference>
<dbReference type="PROSITE" id="PS00688">
    <property type="entry name" value="SIGMA54_INTERACT_3"/>
    <property type="match status" value="1"/>
</dbReference>
<evidence type="ECO:0000259" key="11">
    <source>
        <dbReference type="PROSITE" id="PS50110"/>
    </source>
</evidence>
<evidence type="ECO:0000256" key="2">
    <source>
        <dbReference type="ARBA" id="ARBA00022741"/>
    </source>
</evidence>
<dbReference type="InterPro" id="IPR003593">
    <property type="entry name" value="AAA+_ATPase"/>
</dbReference>
<dbReference type="InterPro" id="IPR025944">
    <property type="entry name" value="Sigma_54_int_dom_CS"/>
</dbReference>
<dbReference type="Pfam" id="PF00072">
    <property type="entry name" value="Response_reg"/>
    <property type="match status" value="1"/>
</dbReference>
<dbReference type="InterPro" id="IPR025943">
    <property type="entry name" value="Sigma_54_int_dom_ATP-bd_2"/>
</dbReference>
<dbReference type="SUPFAM" id="SSF52172">
    <property type="entry name" value="CheY-like"/>
    <property type="match status" value="1"/>
</dbReference>
<proteinExistence type="predicted"/>
<evidence type="ECO:0000313" key="12">
    <source>
        <dbReference type="EMBL" id="GEO38092.1"/>
    </source>
</evidence>
<protein>
    <submittedName>
        <fullName evidence="12">Sigma-54-dependent Fis family transcriptional regulator</fullName>
    </submittedName>
</protein>
<keyword evidence="1 9" id="KW-0597">Phosphoprotein</keyword>
<dbReference type="InterPro" id="IPR058031">
    <property type="entry name" value="AAA_lid_NorR"/>
</dbReference>
<dbReference type="PROSITE" id="PS50110">
    <property type="entry name" value="RESPONSE_REGULATORY"/>
    <property type="match status" value="1"/>
</dbReference>
<dbReference type="GO" id="GO:0006355">
    <property type="term" value="P:regulation of DNA-templated transcription"/>
    <property type="evidence" value="ECO:0007669"/>
    <property type="project" value="InterPro"/>
</dbReference>